<comment type="caution">
    <text evidence="7">The sequence shown here is derived from an EMBL/GenBank/DDBJ whole genome shotgun (WGS) entry which is preliminary data.</text>
</comment>
<keyword evidence="4" id="KW-0040">ANK repeat</keyword>
<evidence type="ECO:0000313" key="7">
    <source>
        <dbReference type="EMBL" id="GFR45573.1"/>
    </source>
</evidence>
<accession>A0AAD3HLY2</accession>
<dbReference type="GO" id="GO:0043124">
    <property type="term" value="P:negative regulation of canonical NF-kappaB signal transduction"/>
    <property type="evidence" value="ECO:0007669"/>
    <property type="project" value="InterPro"/>
</dbReference>
<keyword evidence="3" id="KW-0677">Repeat</keyword>
<evidence type="ECO:0000256" key="4">
    <source>
        <dbReference type="ARBA" id="ARBA00023043"/>
    </source>
</evidence>
<evidence type="ECO:0000256" key="3">
    <source>
        <dbReference type="ARBA" id="ARBA00022737"/>
    </source>
</evidence>
<gene>
    <name evidence="7" type="ORF">Agub_g6967</name>
</gene>
<protein>
    <submittedName>
        <fullName evidence="7">Uncharacterized protein</fullName>
    </submittedName>
</protein>
<dbReference type="AlphaFoldDB" id="A0AAD3HLY2"/>
<dbReference type="PANTHER" id="PTHR15263:SF1">
    <property type="entry name" value="NF-KAPPA-B INHIBITOR-LIKE PROTEIN 1"/>
    <property type="match status" value="1"/>
</dbReference>
<dbReference type="GO" id="GO:0005634">
    <property type="term" value="C:nucleus"/>
    <property type="evidence" value="ECO:0007669"/>
    <property type="project" value="UniProtKB-SubCell"/>
</dbReference>
<feature type="compositionally biased region" description="Basic and acidic residues" evidence="6">
    <location>
        <begin position="1"/>
        <end position="12"/>
    </location>
</feature>
<dbReference type="Proteomes" id="UP001054857">
    <property type="component" value="Unassembled WGS sequence"/>
</dbReference>
<evidence type="ECO:0000256" key="1">
    <source>
        <dbReference type="ARBA" id="ARBA00004123"/>
    </source>
</evidence>
<organism evidence="7 8">
    <name type="scientific">Astrephomene gubernaculifera</name>
    <dbReference type="NCBI Taxonomy" id="47775"/>
    <lineage>
        <taxon>Eukaryota</taxon>
        <taxon>Viridiplantae</taxon>
        <taxon>Chlorophyta</taxon>
        <taxon>core chlorophytes</taxon>
        <taxon>Chlorophyceae</taxon>
        <taxon>CS clade</taxon>
        <taxon>Chlamydomonadales</taxon>
        <taxon>Astrephomenaceae</taxon>
        <taxon>Astrephomene</taxon>
    </lineage>
</organism>
<keyword evidence="8" id="KW-1185">Reference proteome</keyword>
<proteinExistence type="predicted"/>
<dbReference type="PANTHER" id="PTHR15263">
    <property type="entry name" value="I-KAPPA-B-LIKE PROTEIN IKBL"/>
    <property type="match status" value="1"/>
</dbReference>
<dbReference type="InterPro" id="IPR038753">
    <property type="entry name" value="NFKBIL1"/>
</dbReference>
<feature type="non-terminal residue" evidence="7">
    <location>
        <position position="1"/>
    </location>
</feature>
<evidence type="ECO:0000256" key="6">
    <source>
        <dbReference type="SAM" id="MobiDB-lite"/>
    </source>
</evidence>
<feature type="region of interest" description="Disordered" evidence="6">
    <location>
        <begin position="1"/>
        <end position="30"/>
    </location>
</feature>
<reference evidence="7 8" key="1">
    <citation type="journal article" date="2021" name="Sci. Rep.">
        <title>Genome sequencing of the multicellular alga Astrephomene provides insights into convergent evolution of germ-soma differentiation.</title>
        <authorList>
            <person name="Yamashita S."/>
            <person name="Yamamoto K."/>
            <person name="Matsuzaki R."/>
            <person name="Suzuki S."/>
            <person name="Yamaguchi H."/>
            <person name="Hirooka S."/>
            <person name="Minakuchi Y."/>
            <person name="Miyagishima S."/>
            <person name="Kawachi M."/>
            <person name="Toyoda A."/>
            <person name="Nozaki H."/>
        </authorList>
    </citation>
    <scope>NUCLEOTIDE SEQUENCE [LARGE SCALE GENOMIC DNA]</scope>
    <source>
        <strain evidence="7 8">NIES-4017</strain>
    </source>
</reference>
<sequence>QEEQTKDAEWRRRTLLTIQAGPSTPPLDLPAARAAYDRRWAALDASPAPASTTTSQPLPPLLYSDIPWPLEPPPSVPVRPALPAPTGPPPPPPPPPAAPPPPSAEALRDFLLCGAAGPADVKRRLRAELLRWHP</sequence>
<evidence type="ECO:0000313" key="8">
    <source>
        <dbReference type="Proteomes" id="UP001054857"/>
    </source>
</evidence>
<keyword evidence="5" id="KW-0539">Nucleus</keyword>
<feature type="non-terminal residue" evidence="7">
    <location>
        <position position="134"/>
    </location>
</feature>
<feature type="compositionally biased region" description="Pro residues" evidence="6">
    <location>
        <begin position="69"/>
        <end position="103"/>
    </location>
</feature>
<evidence type="ECO:0000256" key="5">
    <source>
        <dbReference type="ARBA" id="ARBA00023242"/>
    </source>
</evidence>
<evidence type="ECO:0000256" key="2">
    <source>
        <dbReference type="ARBA" id="ARBA00022553"/>
    </source>
</evidence>
<feature type="region of interest" description="Disordered" evidence="6">
    <location>
        <begin position="45"/>
        <end position="106"/>
    </location>
</feature>
<comment type="subcellular location">
    <subcellularLocation>
        <location evidence="1">Nucleus</location>
    </subcellularLocation>
</comment>
<name>A0AAD3HLY2_9CHLO</name>
<keyword evidence="2" id="KW-0597">Phosphoprotein</keyword>
<dbReference type="EMBL" id="BMAR01000010">
    <property type="protein sequence ID" value="GFR45573.1"/>
    <property type="molecule type" value="Genomic_DNA"/>
</dbReference>